<gene>
    <name evidence="2" type="primary">74</name>
    <name evidence="2" type="ORF">PBI_SQUIRTY_74</name>
</gene>
<proteinExistence type="predicted"/>
<protein>
    <recommendedName>
        <fullName evidence="1">DUF4326 domain-containing protein</fullName>
    </recommendedName>
</protein>
<keyword evidence="3" id="KW-1185">Reference proteome</keyword>
<dbReference type="InterPro" id="IPR025475">
    <property type="entry name" value="DUF4326"/>
</dbReference>
<dbReference type="Pfam" id="PF14216">
    <property type="entry name" value="DUF4326"/>
    <property type="match status" value="1"/>
</dbReference>
<evidence type="ECO:0000259" key="1">
    <source>
        <dbReference type="Pfam" id="PF14216"/>
    </source>
</evidence>
<reference evidence="2 3" key="1">
    <citation type="submission" date="2014-07" db="EMBL/GenBank/DDBJ databases">
        <authorList>
            <person name="Nurko I."/>
            <person name="Arora N."/>
            <person name="Mosteller S."/>
            <person name="Bari R."/>
            <person name="McNulty L."/>
            <person name="Schmidt T."/>
            <person name="Mehalik H."/>
            <person name="Reinhart E."/>
            <person name="Winders D.C."/>
            <person name="Nootbar H.A."/>
            <person name="Reilly M.A."/>
            <person name="Gough E."/>
            <person name="Gregory S."/>
            <person name="Harbaugh B."/>
            <person name="Kaur B."/>
            <person name="Siesel C."/>
            <person name="Warwar S."/>
            <person name="Breitenberger C.A."/>
            <person name="Daniels C.J."/>
            <person name="Ball S.L."/>
            <person name="Buck G.A."/>
            <person name="Campbell R."/>
            <person name="Carvalho M.R."/>
            <person name="Duckworth R.A."/>
            <person name="Dunn T."/>
            <person name="Halpern C."/>
            <person name="Johnson A."/>
            <person name="Kiflezghi M.G."/>
            <person name="Lee V."/>
            <person name="Loviza R.A."/>
            <person name="Serrano M.G."/>
            <person name="Shah Z.V."/>
            <person name="Sharma K."/>
            <person name="Voegtly L.J."/>
            <person name="Walstead R."/>
            <person name="Wang Y.P."/>
            <person name="Bradley K.W."/>
            <person name="Barker L.P."/>
            <person name="Asai D.J."/>
            <person name="Bowman C.A."/>
            <person name="Russell D.A."/>
            <person name="Pope W.H."/>
            <person name="Jacobs-Sera D."/>
            <person name="Hendrix R.W."/>
            <person name="Hatfull G.F."/>
        </authorList>
    </citation>
    <scope>NUCLEOTIDE SEQUENCE [LARGE SCALE GENOMIC DNA]</scope>
</reference>
<organism evidence="2 3">
    <name type="scientific">Mycobacterium phage Squirty</name>
    <dbReference type="NCBI Taxonomy" id="1527512"/>
    <lineage>
        <taxon>Viruses</taxon>
        <taxon>Duplodnaviria</taxon>
        <taxon>Heunggongvirae</taxon>
        <taxon>Uroviricota</taxon>
        <taxon>Caudoviricetes</taxon>
        <taxon>Gracegardnervirinae</taxon>
        <taxon>Squirtyvirus</taxon>
        <taxon>Squirtyvirus squirty</taxon>
        <taxon>Mycobacterium virus Squirty</taxon>
    </lineage>
</organism>
<dbReference type="RefSeq" id="YP_009124626.1">
    <property type="nucleotide sequence ID" value="NC_026588.1"/>
</dbReference>
<evidence type="ECO:0000313" key="3">
    <source>
        <dbReference type="Proteomes" id="UP000029348"/>
    </source>
</evidence>
<evidence type="ECO:0000313" key="2">
    <source>
        <dbReference type="EMBL" id="AIM41021.1"/>
    </source>
</evidence>
<dbReference type="KEGG" id="vg:23679129"/>
<dbReference type="Proteomes" id="UP000029348">
    <property type="component" value="Segment"/>
</dbReference>
<dbReference type="EMBL" id="KM101124">
    <property type="protein sequence ID" value="AIM41021.1"/>
    <property type="molecule type" value="Genomic_DNA"/>
</dbReference>
<feature type="domain" description="DUF4326" evidence="1">
    <location>
        <begin position="41"/>
        <end position="127"/>
    </location>
</feature>
<sequence>MMLTCRACAGPYDRCRAQWEHHRKCCPDCTHTHQPKRIQRKRSKGWRMPQGAIYVGRPTKWGNPWQVGPAMSAAGAVWRYNDAALGRLGKFTHGVPDVATIRAELRGHDLVCWCPPDSPCHADILLELANG</sequence>
<dbReference type="OrthoDB" id="18711at10239"/>
<dbReference type="GeneID" id="23679129"/>
<name>A0A088FBM0_9CAUD</name>
<accession>A0A088FBM0</accession>